<evidence type="ECO:0000313" key="1">
    <source>
        <dbReference type="EMBL" id="AEP10109.1"/>
    </source>
</evidence>
<protein>
    <submittedName>
        <fullName evidence="1">Uncharacterized protein</fullName>
    </submittedName>
</protein>
<keyword evidence="2" id="KW-1185">Reference proteome</keyword>
<accession>G2KSW4</accession>
<gene>
    <name evidence="1" type="ordered locus">MICA_1798</name>
</gene>
<dbReference type="RefSeq" id="WP_014103332.1">
    <property type="nucleotide sequence ID" value="NC_016026.1"/>
</dbReference>
<sequence length="107" mass="12101">MPREDRRIIFEHEEVYKALYSLCVQKELKPPPAGTVGKVIVHPVDPAKVLVQIRDDRKQTAIDVEFSRDFLAAALMLFCRGHRIPLPKSAQKAVELDSANVVLRVLV</sequence>
<name>G2KSW4_MICAA</name>
<proteinExistence type="predicted"/>
<reference evidence="1 2" key="1">
    <citation type="journal article" date="2011" name="BMC Genomics">
        <title>Genomic insights into an obligate epibiotic bacterial predator: Micavibrio aeruginosavorus ARL-13.</title>
        <authorList>
            <person name="Wang Z."/>
            <person name="Kadouri D."/>
            <person name="Wu M."/>
        </authorList>
    </citation>
    <scope>NUCLEOTIDE SEQUENCE [LARGE SCALE GENOMIC DNA]</scope>
    <source>
        <strain evidence="1 2">ARL-13</strain>
    </source>
</reference>
<dbReference type="EMBL" id="CP002382">
    <property type="protein sequence ID" value="AEP10109.1"/>
    <property type="molecule type" value="Genomic_DNA"/>
</dbReference>
<dbReference type="Proteomes" id="UP000009286">
    <property type="component" value="Chromosome"/>
</dbReference>
<dbReference type="AlphaFoldDB" id="G2KSW4"/>
<dbReference type="OrthoDB" id="7355307at2"/>
<dbReference type="KEGG" id="mai:MICA_1798"/>
<organism evidence="1 2">
    <name type="scientific">Micavibrio aeruginosavorus (strain ARL-13)</name>
    <dbReference type="NCBI Taxonomy" id="856793"/>
    <lineage>
        <taxon>Bacteria</taxon>
        <taxon>Pseudomonadati</taxon>
        <taxon>Bdellovibrionota</taxon>
        <taxon>Bdellovibrionia</taxon>
        <taxon>Bdellovibrionales</taxon>
        <taxon>Pseudobdellovibrionaceae</taxon>
        <taxon>Micavibrio</taxon>
    </lineage>
</organism>
<evidence type="ECO:0000313" key="2">
    <source>
        <dbReference type="Proteomes" id="UP000009286"/>
    </source>
</evidence>
<dbReference type="HOGENOM" id="CLU_2206969_0_0_5"/>